<name>A0A2X2XPX1_CHRJE</name>
<evidence type="ECO:0000313" key="3">
    <source>
        <dbReference type="EMBL" id="SQB28480.1"/>
    </source>
</evidence>
<sequence length="95" mass="11000">MGPIHIIPIIITILQLAGISRVWYTYLYEDGQIPKSFIEFNILALFSMVVLVLFRCKYFNPGKKTGLWFLPISISFLIIIVLIISYILMGIDKYK</sequence>
<proteinExistence type="predicted"/>
<dbReference type="Proteomes" id="UP000251670">
    <property type="component" value="Unassembled WGS sequence"/>
</dbReference>
<evidence type="ECO:0000313" key="5">
    <source>
        <dbReference type="Proteomes" id="UP000251670"/>
    </source>
</evidence>
<reference evidence="3 5" key="2">
    <citation type="submission" date="2018-06" db="EMBL/GenBank/DDBJ databases">
        <authorList>
            <consortium name="Pathogen Informatics"/>
            <person name="Doyle S."/>
        </authorList>
    </citation>
    <scope>NUCLEOTIDE SEQUENCE [LARGE SCALE GENOMIC DNA]</scope>
    <source>
        <strain evidence="3 5">NCTC13492</strain>
    </source>
</reference>
<evidence type="ECO:0000313" key="4">
    <source>
        <dbReference type="Proteomes" id="UP000199426"/>
    </source>
</evidence>
<dbReference type="EMBL" id="FNEG01000004">
    <property type="protein sequence ID" value="SDJ20290.1"/>
    <property type="molecule type" value="Genomic_DNA"/>
</dbReference>
<keyword evidence="1" id="KW-1133">Transmembrane helix</keyword>
<dbReference type="STRING" id="445960.SAMN05421542_3002"/>
<dbReference type="OrthoDB" id="1274941at2"/>
<dbReference type="Proteomes" id="UP000199426">
    <property type="component" value="Unassembled WGS sequence"/>
</dbReference>
<keyword evidence="1" id="KW-0812">Transmembrane</keyword>
<feature type="transmembrane region" description="Helical" evidence="1">
    <location>
        <begin position="66"/>
        <end position="89"/>
    </location>
</feature>
<evidence type="ECO:0000313" key="2">
    <source>
        <dbReference type="EMBL" id="SDJ20290.1"/>
    </source>
</evidence>
<keyword evidence="4" id="KW-1185">Reference proteome</keyword>
<organism evidence="3 5">
    <name type="scientific">Chryseobacterium jejuense</name>
    <dbReference type="NCBI Taxonomy" id="445960"/>
    <lineage>
        <taxon>Bacteria</taxon>
        <taxon>Pseudomonadati</taxon>
        <taxon>Bacteroidota</taxon>
        <taxon>Flavobacteriia</taxon>
        <taxon>Flavobacteriales</taxon>
        <taxon>Weeksellaceae</taxon>
        <taxon>Chryseobacterium group</taxon>
        <taxon>Chryseobacterium</taxon>
    </lineage>
</organism>
<accession>A0A2X2XPX1</accession>
<feature type="transmembrane region" description="Helical" evidence="1">
    <location>
        <begin position="6"/>
        <end position="24"/>
    </location>
</feature>
<reference evidence="2 4" key="1">
    <citation type="submission" date="2016-10" db="EMBL/GenBank/DDBJ databases">
        <authorList>
            <person name="Varghese N."/>
            <person name="Submissions S."/>
        </authorList>
    </citation>
    <scope>NUCLEOTIDE SEQUENCE [LARGE SCALE GENOMIC DNA]</scope>
    <source>
        <strain evidence="2 4">DSM 19299</strain>
    </source>
</reference>
<evidence type="ECO:0000256" key="1">
    <source>
        <dbReference type="SAM" id="Phobius"/>
    </source>
</evidence>
<gene>
    <name evidence="3" type="ORF">NCTC13492_01816</name>
    <name evidence="2" type="ORF">SAMN05421542_3002</name>
</gene>
<keyword evidence="1" id="KW-0472">Membrane</keyword>
<dbReference type="EMBL" id="UAWB01000002">
    <property type="protein sequence ID" value="SQB28480.1"/>
    <property type="molecule type" value="Genomic_DNA"/>
</dbReference>
<dbReference type="AlphaFoldDB" id="A0A2X2XPX1"/>
<protein>
    <submittedName>
        <fullName evidence="3">Uncharacterized protein</fullName>
    </submittedName>
</protein>
<feature type="transmembrane region" description="Helical" evidence="1">
    <location>
        <begin position="36"/>
        <end position="54"/>
    </location>
</feature>
<dbReference type="RefSeq" id="WP_089737232.1">
    <property type="nucleotide sequence ID" value="NZ_FNEG01000004.1"/>
</dbReference>